<dbReference type="InterPro" id="IPR029058">
    <property type="entry name" value="AB_hydrolase_fold"/>
</dbReference>
<dbReference type="EMBL" id="JBBYAK010000001">
    <property type="protein sequence ID" value="MEL3958256.1"/>
    <property type="molecule type" value="Genomic_DNA"/>
</dbReference>
<dbReference type="InterPro" id="IPR056304">
    <property type="entry name" value="Lip-like_C"/>
</dbReference>
<protein>
    <recommendedName>
        <fullName evidence="1">Lipase-like C-terminal domain-containing protein</fullName>
    </recommendedName>
</protein>
<evidence type="ECO:0000313" key="3">
    <source>
        <dbReference type="Proteomes" id="UP001459714"/>
    </source>
</evidence>
<dbReference type="Proteomes" id="UP001459714">
    <property type="component" value="Unassembled WGS sequence"/>
</dbReference>
<reference evidence="2 3" key="1">
    <citation type="submission" date="2024-03" db="EMBL/GenBank/DDBJ databases">
        <title>Bacilli Hybrid Assemblies.</title>
        <authorList>
            <person name="Kovac J."/>
        </authorList>
    </citation>
    <scope>NUCLEOTIDE SEQUENCE [LARGE SCALE GENOMIC DNA]</scope>
    <source>
        <strain evidence="2 3">FSL M8-0022</strain>
    </source>
</reference>
<evidence type="ECO:0000313" key="2">
    <source>
        <dbReference type="EMBL" id="MEL3958256.1"/>
    </source>
</evidence>
<accession>A0ABU9JZH1</accession>
<evidence type="ECO:0000259" key="1">
    <source>
        <dbReference type="Pfam" id="PF24708"/>
    </source>
</evidence>
<keyword evidence="3" id="KW-1185">Reference proteome</keyword>
<dbReference type="Gene3D" id="3.40.50.1820">
    <property type="entry name" value="alpha/beta hydrolase"/>
    <property type="match status" value="1"/>
</dbReference>
<gene>
    <name evidence="2" type="ORF">NST17_13775</name>
</gene>
<proteinExistence type="predicted"/>
<dbReference type="Pfam" id="PF24708">
    <property type="entry name" value="Lip_C"/>
    <property type="match status" value="1"/>
</dbReference>
<feature type="domain" description="Lipase-like C-terminal" evidence="1">
    <location>
        <begin position="40"/>
        <end position="97"/>
    </location>
</feature>
<comment type="caution">
    <text evidence="2">The sequence shown here is derived from an EMBL/GenBank/DDBJ whole genome shotgun (WGS) entry which is preliminary data.</text>
</comment>
<dbReference type="RefSeq" id="WP_342020459.1">
    <property type="nucleotide sequence ID" value="NZ_JBBYAK010000001.1"/>
</dbReference>
<sequence>MNTVYVTENYCLIGTMHPLLTLISIQMGSYTRQSPAPVIDRSWLPNDGIVNVVSAKYPFGHPNSPYDGKIKQGVWNSFPVMEGWDHMDFINFIGSNTPGYFSIYGYYHDVANRLHSLPK</sequence>
<name>A0ABU9JZH1_9BACI</name>
<organism evidence="2 3">
    <name type="scientific">Caldifermentibacillus hisashii</name>
    <dbReference type="NCBI Taxonomy" id="996558"/>
    <lineage>
        <taxon>Bacteria</taxon>
        <taxon>Bacillati</taxon>
        <taxon>Bacillota</taxon>
        <taxon>Bacilli</taxon>
        <taxon>Bacillales</taxon>
        <taxon>Bacillaceae</taxon>
        <taxon>Caldifermentibacillus</taxon>
    </lineage>
</organism>